<evidence type="ECO:0000256" key="1">
    <source>
        <dbReference type="ARBA" id="ARBA00009283"/>
    </source>
</evidence>
<dbReference type="Gene3D" id="3.30.420.40">
    <property type="match status" value="1"/>
</dbReference>
<organism evidence="7">
    <name type="scientific">Sarcoptes scabiei</name>
    <name type="common">Itch mite</name>
    <name type="synonym">Acarus scabiei</name>
    <dbReference type="NCBI Taxonomy" id="52283"/>
    <lineage>
        <taxon>Eukaryota</taxon>
        <taxon>Metazoa</taxon>
        <taxon>Ecdysozoa</taxon>
        <taxon>Arthropoda</taxon>
        <taxon>Chelicerata</taxon>
        <taxon>Arachnida</taxon>
        <taxon>Acari</taxon>
        <taxon>Acariformes</taxon>
        <taxon>Sarcoptiformes</taxon>
        <taxon>Astigmata</taxon>
        <taxon>Psoroptidia</taxon>
        <taxon>Sarcoptoidea</taxon>
        <taxon>Sarcoptidae</taxon>
        <taxon>Sarcoptinae</taxon>
        <taxon>Sarcoptes</taxon>
    </lineage>
</organism>
<name>A0A834RB41_SARSC</name>
<feature type="transmembrane region" description="Helical" evidence="6">
    <location>
        <begin position="20"/>
        <end position="39"/>
    </location>
</feature>
<evidence type="ECO:0000313" key="8">
    <source>
        <dbReference type="EnsemblMetazoa" id="KAF7490658.1"/>
    </source>
</evidence>
<dbReference type="EMBL" id="WVUK01000062">
    <property type="protein sequence ID" value="KAF7490658.1"/>
    <property type="molecule type" value="Genomic_DNA"/>
</dbReference>
<dbReference type="AlphaFoldDB" id="A0A834RB41"/>
<sequence length="649" mass="74951">MFIQIRSFELCKFIHRSRRFMLMLMIILIFIYYIKIIHYKASNNTLDQSWLFSTNKFNDNLERMRDKLQYAVLIDAGSSGSRVYIYVWSPHSGDLRQLLKIRVLRDNLGKELYLTITPGLSACASNTSNATDYISPLLEFASKHIPKQKHAETPVYLLATAGMRLLEKSIQDAILANLRSGIPKRFSFLFTPKNVEIISGKDEGIYSWIALNYLTGRFDHTFEKDLTTIENDNKRWTRMKTVSMIEMGGASIQIAFEITSNQQYERLKSQFSSEAIEDKISEVNLGCSDHDINHKYRIFVTTFLTLGANAARSNYVKELIDQSQSPPIASKSSTKNSTNNTLLTKESILFDPCLSIDSSETIRFPRKKNESNLELLYHLRGSGNFQQCQTKLNEMITDKNALNLCMNQTCPFKELKMMNVPFESSTFYGLSEFWYSMNDVYHIGGKYIHKDFLQASVKYCSTSWLVTQDRNKRNLYPKADFDRLLHQCFKSAWMLSILHDGFKMSKNYPSFESVSVINDEPVQWTLGALILRTRFFPLRSFDKIQNNVQMQHVIPANIFVQYAVFALCMLAVIVCIGVYLRRLHLMLNNHSQLNLSQLTSKNLFNKDSYTANHDIESFPLYGNHLSPSISRQSQQFSSIVIDKQYNLKK</sequence>
<dbReference type="GO" id="GO:0005524">
    <property type="term" value="F:ATP binding"/>
    <property type="evidence" value="ECO:0007669"/>
    <property type="project" value="UniProtKB-KW"/>
</dbReference>
<dbReference type="GO" id="GO:0016020">
    <property type="term" value="C:membrane"/>
    <property type="evidence" value="ECO:0007669"/>
    <property type="project" value="TreeGrafter"/>
</dbReference>
<dbReference type="GO" id="GO:0045134">
    <property type="term" value="F:UDP phosphatase activity"/>
    <property type="evidence" value="ECO:0007669"/>
    <property type="project" value="TreeGrafter"/>
</dbReference>
<evidence type="ECO:0000256" key="6">
    <source>
        <dbReference type="SAM" id="Phobius"/>
    </source>
</evidence>
<reference evidence="8" key="3">
    <citation type="submission" date="2022-06" db="UniProtKB">
        <authorList>
            <consortium name="EnsemblMetazoa"/>
        </authorList>
    </citation>
    <scope>IDENTIFICATION</scope>
</reference>
<feature type="active site" description="Proton acceptor" evidence="3">
    <location>
        <position position="203"/>
    </location>
</feature>
<keyword evidence="4" id="KW-0547">Nucleotide-binding</keyword>
<evidence type="ECO:0000256" key="4">
    <source>
        <dbReference type="PIRSR" id="PIRSR600407-2"/>
    </source>
</evidence>
<dbReference type="Proteomes" id="UP000070412">
    <property type="component" value="Unassembled WGS sequence"/>
</dbReference>
<dbReference type="PANTHER" id="PTHR11782">
    <property type="entry name" value="ADENOSINE/GUANOSINE DIPHOSPHATASE"/>
    <property type="match status" value="1"/>
</dbReference>
<reference evidence="9" key="1">
    <citation type="journal article" date="2020" name="PLoS Negl. Trop. Dis.">
        <title>High-quality nuclear genome for Sarcoptes scabiei-A critical resource for a neglected parasite.</title>
        <authorList>
            <person name="Korhonen P.K."/>
            <person name="Gasser R.B."/>
            <person name="Ma G."/>
            <person name="Wang T."/>
            <person name="Stroehlein A.J."/>
            <person name="Young N.D."/>
            <person name="Ang C.S."/>
            <person name="Fernando D.D."/>
            <person name="Lu H.C."/>
            <person name="Taylor S."/>
            <person name="Reynolds S.L."/>
            <person name="Mofiz E."/>
            <person name="Najaraj S.H."/>
            <person name="Gowda H."/>
            <person name="Madugundu A."/>
            <person name="Renuse S."/>
            <person name="Holt D."/>
            <person name="Pandey A."/>
            <person name="Papenfuss A.T."/>
            <person name="Fischer K."/>
        </authorList>
    </citation>
    <scope>NUCLEOTIDE SEQUENCE [LARGE SCALE GENOMIC DNA]</scope>
</reference>
<feature type="binding site" evidence="4">
    <location>
        <begin position="249"/>
        <end position="253"/>
    </location>
    <ligand>
        <name>ATP</name>
        <dbReference type="ChEBI" id="CHEBI:30616"/>
    </ligand>
</feature>
<feature type="transmembrane region" description="Helical" evidence="6">
    <location>
        <begin position="559"/>
        <end position="580"/>
    </location>
</feature>
<keyword evidence="4" id="KW-0067">ATP-binding</keyword>
<gene>
    <name evidence="7" type="ORF">SSS_4254</name>
</gene>
<dbReference type="GO" id="GO:0004382">
    <property type="term" value="F:GDP phosphatase activity"/>
    <property type="evidence" value="ECO:0007669"/>
    <property type="project" value="TreeGrafter"/>
</dbReference>
<dbReference type="InterPro" id="IPR000407">
    <property type="entry name" value="GDA1_CD39_NTPase"/>
</dbReference>
<dbReference type="PROSITE" id="PS01238">
    <property type="entry name" value="GDA1_CD39_NTPASE"/>
    <property type="match status" value="1"/>
</dbReference>
<dbReference type="GO" id="GO:0046036">
    <property type="term" value="P:CTP metabolic process"/>
    <property type="evidence" value="ECO:0007669"/>
    <property type="project" value="TreeGrafter"/>
</dbReference>
<evidence type="ECO:0000256" key="3">
    <source>
        <dbReference type="PIRSR" id="PIRSR600407-1"/>
    </source>
</evidence>
<dbReference type="GO" id="GO:0005794">
    <property type="term" value="C:Golgi apparatus"/>
    <property type="evidence" value="ECO:0007669"/>
    <property type="project" value="TreeGrafter"/>
</dbReference>
<keyword evidence="9" id="KW-1185">Reference proteome</keyword>
<dbReference type="PANTHER" id="PTHR11782:SF121">
    <property type="entry name" value="NUCLEOSIDE-DIPHOSPHATASE MIG-23"/>
    <property type="match status" value="1"/>
</dbReference>
<reference evidence="7" key="2">
    <citation type="submission" date="2020-01" db="EMBL/GenBank/DDBJ databases">
        <authorList>
            <person name="Korhonen P.K.K."/>
            <person name="Guangxu M.G."/>
            <person name="Wang T.W."/>
            <person name="Stroehlein A.J.S."/>
            <person name="Young N.D."/>
            <person name="Ang C.-S.A."/>
            <person name="Fernando D.W.F."/>
            <person name="Lu H.L."/>
            <person name="Taylor S.T."/>
            <person name="Ehtesham M.E.M."/>
            <person name="Najaraj S.H.N."/>
            <person name="Harsha G.H.G."/>
            <person name="Madugundu A.M."/>
            <person name="Renuse S.R."/>
            <person name="Holt D.H."/>
            <person name="Pandey A.P."/>
            <person name="Papenfuss A.P."/>
            <person name="Gasser R.B.G."/>
            <person name="Fischer K.F."/>
        </authorList>
    </citation>
    <scope>NUCLEOTIDE SEQUENCE</scope>
    <source>
        <strain evidence="7">SSS_KF_BRIS2020</strain>
    </source>
</reference>
<evidence type="ECO:0000256" key="5">
    <source>
        <dbReference type="RuleBase" id="RU003833"/>
    </source>
</evidence>
<proteinExistence type="inferred from homology"/>
<dbReference type="GO" id="GO:0017111">
    <property type="term" value="F:ribonucleoside triphosphate phosphatase activity"/>
    <property type="evidence" value="ECO:0007669"/>
    <property type="project" value="TreeGrafter"/>
</dbReference>
<dbReference type="Pfam" id="PF01150">
    <property type="entry name" value="GDA1_CD39"/>
    <property type="match status" value="1"/>
</dbReference>
<evidence type="ECO:0000256" key="2">
    <source>
        <dbReference type="ARBA" id="ARBA00022801"/>
    </source>
</evidence>
<keyword evidence="6" id="KW-1133">Transmembrane helix</keyword>
<evidence type="ECO:0000313" key="7">
    <source>
        <dbReference type="EMBL" id="KAF7490658.1"/>
    </source>
</evidence>
<evidence type="ECO:0000313" key="9">
    <source>
        <dbReference type="Proteomes" id="UP000070412"/>
    </source>
</evidence>
<keyword evidence="6" id="KW-0472">Membrane</keyword>
<protein>
    <submittedName>
        <fullName evidence="7">Ectonucleoside triphosphate diphosphohydrolase 7</fullName>
    </submittedName>
</protein>
<keyword evidence="2 5" id="KW-0378">Hydrolase</keyword>
<keyword evidence="6" id="KW-0812">Transmembrane</keyword>
<dbReference type="Gene3D" id="3.30.420.150">
    <property type="entry name" value="Exopolyphosphatase. Domain 2"/>
    <property type="match status" value="1"/>
</dbReference>
<dbReference type="OrthoDB" id="6372431at2759"/>
<dbReference type="EnsemblMetazoa" id="SSS_4254s_mrna">
    <property type="protein sequence ID" value="KAF7490658.1"/>
    <property type="gene ID" value="SSS_4254"/>
</dbReference>
<dbReference type="GO" id="GO:0006256">
    <property type="term" value="P:UDP catabolic process"/>
    <property type="evidence" value="ECO:0007669"/>
    <property type="project" value="TreeGrafter"/>
</dbReference>
<accession>A0A834RB41</accession>
<comment type="similarity">
    <text evidence="1 5">Belongs to the GDA1/CD39 NTPase family.</text>
</comment>